<evidence type="ECO:0000256" key="2">
    <source>
        <dbReference type="ARBA" id="ARBA00022692"/>
    </source>
</evidence>
<comment type="subcellular location">
    <subcellularLocation>
        <location evidence="1">Endoplasmic reticulum membrane</location>
        <topology evidence="1">Multi-pass membrane protein</topology>
    </subcellularLocation>
</comment>
<dbReference type="Gramene" id="PRQ41533">
    <property type="protein sequence ID" value="PRQ41533"/>
    <property type="gene ID" value="RchiOBHm_Chr3g0447871"/>
</dbReference>
<evidence type="ECO:0000256" key="5">
    <source>
        <dbReference type="ARBA" id="ARBA00023098"/>
    </source>
</evidence>
<dbReference type="GO" id="GO:0005789">
    <property type="term" value="C:endoplasmic reticulum membrane"/>
    <property type="evidence" value="ECO:0007669"/>
    <property type="project" value="UniProtKB-SubCell"/>
</dbReference>
<feature type="region of interest" description="Disordered" evidence="7">
    <location>
        <begin position="432"/>
        <end position="472"/>
    </location>
</feature>
<dbReference type="AlphaFoldDB" id="A0A2P6R527"/>
<gene>
    <name evidence="9" type="ORF">RchiOBHm_Chr3g0447871</name>
</gene>
<keyword evidence="5" id="KW-0443">Lipid metabolism</keyword>
<dbReference type="Pfam" id="PF06775">
    <property type="entry name" value="Seipin"/>
    <property type="match status" value="1"/>
</dbReference>
<feature type="region of interest" description="Disordered" evidence="7">
    <location>
        <begin position="367"/>
        <end position="405"/>
    </location>
</feature>
<feature type="transmembrane region" description="Helical" evidence="8">
    <location>
        <begin position="151"/>
        <end position="170"/>
    </location>
</feature>
<feature type="transmembrane region" description="Helical" evidence="8">
    <location>
        <begin position="105"/>
        <end position="131"/>
    </location>
</feature>
<evidence type="ECO:0000256" key="8">
    <source>
        <dbReference type="SAM" id="Phobius"/>
    </source>
</evidence>
<keyword evidence="2 8" id="KW-0812">Transmembrane</keyword>
<feature type="compositionally biased region" description="Basic and acidic residues" evidence="7">
    <location>
        <begin position="367"/>
        <end position="384"/>
    </location>
</feature>
<protein>
    <submittedName>
        <fullName evidence="9">Putative Seipin family protein</fullName>
    </submittedName>
</protein>
<comment type="caution">
    <text evidence="9">The sequence shown here is derived from an EMBL/GenBank/DDBJ whole genome shotgun (WGS) entry which is preliminary data.</text>
</comment>
<reference evidence="9 10" key="1">
    <citation type="journal article" date="2018" name="Nat. Genet.">
        <title>The Rosa genome provides new insights in the design of modern roses.</title>
        <authorList>
            <person name="Bendahmane M."/>
        </authorList>
    </citation>
    <scope>NUCLEOTIDE SEQUENCE [LARGE SCALE GENOMIC DNA]</scope>
    <source>
        <strain evidence="10">cv. Old Blush</strain>
    </source>
</reference>
<name>A0A2P6R527_ROSCH</name>
<evidence type="ECO:0000256" key="3">
    <source>
        <dbReference type="ARBA" id="ARBA00022824"/>
    </source>
</evidence>
<feature type="transmembrane region" description="Helical" evidence="8">
    <location>
        <begin position="321"/>
        <end position="340"/>
    </location>
</feature>
<dbReference type="EMBL" id="PDCK01000041">
    <property type="protein sequence ID" value="PRQ41533.1"/>
    <property type="molecule type" value="Genomic_DNA"/>
</dbReference>
<evidence type="ECO:0000256" key="4">
    <source>
        <dbReference type="ARBA" id="ARBA00022989"/>
    </source>
</evidence>
<sequence length="472" mass="52672">MEPAPLLETPTLDPYDDEEDEDKYLIPKPSEWFPKLVSLQADLIYNSILVLCHPILSIFSFAYESYHQAEQAKETVESAVQKAPSTIIHGAVVLIKKLGFGVLGAAYVCMVLFMLLILATIVGVALVRLWLEEPVVVRDRLHFDYTLAHPKAVFVFGGSGLAAGSGADYFKIIISSNSRRMAMGVPVGHTFTVSLELLMPESDFNRHIGVFQMTAEALAANGDVIAKSSQPCMLRFRSLPIRLTRTFLMGVPLILGISGETQKIAGQILRHKEGTYPRTRAIRITLSPRAGTSHLPQLYEAEIVLNSQLPWTKQLVRSWKWTLYVWASLYCYTIFVITYVTCCRPLLSPVTMIKTAANYVANRVNHDRSTTDHVQRDRGASTEVRRRRPLRVPKDATTTLKDDSDQSEDISELLRKWQRSRSKRKAIYLQTDLPSETVGTSSAPSTISMSTREDASTVTAEEDVGDSESVCT</sequence>
<proteinExistence type="predicted"/>
<dbReference type="GO" id="GO:0006629">
    <property type="term" value="P:lipid metabolic process"/>
    <property type="evidence" value="ECO:0007669"/>
    <property type="project" value="UniProtKB-KW"/>
</dbReference>
<dbReference type="OrthoDB" id="3990054at2759"/>
<dbReference type="GO" id="GO:0140042">
    <property type="term" value="P:lipid droplet formation"/>
    <property type="evidence" value="ECO:0007669"/>
    <property type="project" value="UniProtKB-ARBA"/>
</dbReference>
<dbReference type="PANTHER" id="PTHR21212:SF5">
    <property type="entry name" value="SEIPIN-1"/>
    <property type="match status" value="1"/>
</dbReference>
<feature type="compositionally biased region" description="Polar residues" evidence="7">
    <location>
        <begin position="432"/>
        <end position="450"/>
    </location>
</feature>
<keyword evidence="10" id="KW-1185">Reference proteome</keyword>
<dbReference type="STRING" id="74649.A0A2P6R527"/>
<evidence type="ECO:0000256" key="6">
    <source>
        <dbReference type="ARBA" id="ARBA00023136"/>
    </source>
</evidence>
<evidence type="ECO:0000256" key="1">
    <source>
        <dbReference type="ARBA" id="ARBA00004477"/>
    </source>
</evidence>
<evidence type="ECO:0000313" key="10">
    <source>
        <dbReference type="Proteomes" id="UP000238479"/>
    </source>
</evidence>
<feature type="transmembrane region" description="Helical" evidence="8">
    <location>
        <begin position="43"/>
        <end position="63"/>
    </location>
</feature>
<accession>A0A2P6R527</accession>
<dbReference type="PANTHER" id="PTHR21212">
    <property type="entry name" value="BERNARDINELLI-SEIP CONGENITAL LIPODYSTROPHY 2 HOMOLOG BSCL2 PROTEIN"/>
    <property type="match status" value="1"/>
</dbReference>
<organism evidence="9 10">
    <name type="scientific">Rosa chinensis</name>
    <name type="common">China rose</name>
    <dbReference type="NCBI Taxonomy" id="74649"/>
    <lineage>
        <taxon>Eukaryota</taxon>
        <taxon>Viridiplantae</taxon>
        <taxon>Streptophyta</taxon>
        <taxon>Embryophyta</taxon>
        <taxon>Tracheophyta</taxon>
        <taxon>Spermatophyta</taxon>
        <taxon>Magnoliopsida</taxon>
        <taxon>eudicotyledons</taxon>
        <taxon>Gunneridae</taxon>
        <taxon>Pentapetalae</taxon>
        <taxon>rosids</taxon>
        <taxon>fabids</taxon>
        <taxon>Rosales</taxon>
        <taxon>Rosaceae</taxon>
        <taxon>Rosoideae</taxon>
        <taxon>Rosoideae incertae sedis</taxon>
        <taxon>Rosa</taxon>
    </lineage>
</organism>
<dbReference type="InterPro" id="IPR009617">
    <property type="entry name" value="Seipin"/>
</dbReference>
<evidence type="ECO:0000256" key="7">
    <source>
        <dbReference type="SAM" id="MobiDB-lite"/>
    </source>
</evidence>
<dbReference type="CDD" id="cd23995">
    <property type="entry name" value="Seipin_BSCL2_like"/>
    <property type="match status" value="1"/>
</dbReference>
<dbReference type="OMA" id="RHKEDYR"/>
<keyword evidence="3" id="KW-0256">Endoplasmic reticulum</keyword>
<keyword evidence="4 8" id="KW-1133">Transmembrane helix</keyword>
<dbReference type="Proteomes" id="UP000238479">
    <property type="component" value="Chromosome 3"/>
</dbReference>
<evidence type="ECO:0000313" key="9">
    <source>
        <dbReference type="EMBL" id="PRQ41533.1"/>
    </source>
</evidence>
<feature type="region of interest" description="Disordered" evidence="7">
    <location>
        <begin position="1"/>
        <end position="20"/>
    </location>
</feature>
<keyword evidence="6 8" id="KW-0472">Membrane</keyword>